<dbReference type="Gene3D" id="2.115.10.20">
    <property type="entry name" value="Glycosyl hydrolase domain, family 43"/>
    <property type="match status" value="1"/>
</dbReference>
<evidence type="ECO:0000256" key="7">
    <source>
        <dbReference type="SAM" id="MobiDB-lite"/>
    </source>
</evidence>
<evidence type="ECO:0000259" key="8">
    <source>
        <dbReference type="SMART" id="SM00560"/>
    </source>
</evidence>
<dbReference type="InterPro" id="IPR006710">
    <property type="entry name" value="Glyco_hydro_43"/>
</dbReference>
<dbReference type="InterPro" id="IPR006558">
    <property type="entry name" value="LamG-like"/>
</dbReference>
<proteinExistence type="inferred from homology"/>
<keyword evidence="4" id="KW-0378">Hydrolase</keyword>
<keyword evidence="10" id="KW-1185">Reference proteome</keyword>
<dbReference type="SUPFAM" id="SSF75005">
    <property type="entry name" value="Arabinanase/levansucrase/invertase"/>
    <property type="match status" value="1"/>
</dbReference>
<comment type="pathway">
    <text evidence="1">Glycan metabolism; L-arabinan degradation.</text>
</comment>
<dbReference type="CDD" id="cd08983">
    <property type="entry name" value="GH43_Bt3655-like"/>
    <property type="match status" value="1"/>
</dbReference>
<name>A0ABV7WL57_9MICO</name>
<keyword evidence="3" id="KW-0732">Signal</keyword>
<evidence type="ECO:0000256" key="5">
    <source>
        <dbReference type="ARBA" id="ARBA00023157"/>
    </source>
</evidence>
<comment type="caution">
    <text evidence="9">The sequence shown here is derived from an EMBL/GenBank/DDBJ whole genome shotgun (WGS) entry which is preliminary data.</text>
</comment>
<dbReference type="Pfam" id="PF04616">
    <property type="entry name" value="Glyco_hydro_43"/>
    <property type="match status" value="1"/>
</dbReference>
<evidence type="ECO:0000256" key="2">
    <source>
        <dbReference type="ARBA" id="ARBA00009865"/>
    </source>
</evidence>
<evidence type="ECO:0000313" key="10">
    <source>
        <dbReference type="Proteomes" id="UP001595685"/>
    </source>
</evidence>
<dbReference type="EMBL" id="JBHRWW010000009">
    <property type="protein sequence ID" value="MFC3689308.1"/>
    <property type="molecule type" value="Genomic_DNA"/>
</dbReference>
<dbReference type="Pfam" id="PF13385">
    <property type="entry name" value="Laminin_G_3"/>
    <property type="match status" value="1"/>
</dbReference>
<dbReference type="RefSeq" id="WP_376985589.1">
    <property type="nucleotide sequence ID" value="NZ_JBHRWW010000009.1"/>
</dbReference>
<evidence type="ECO:0000256" key="6">
    <source>
        <dbReference type="ARBA" id="ARBA00023295"/>
    </source>
</evidence>
<protein>
    <submittedName>
        <fullName evidence="9">LamG-like jellyroll fold domain-containing protein</fullName>
    </submittedName>
</protein>
<evidence type="ECO:0000313" key="9">
    <source>
        <dbReference type="EMBL" id="MFC3689308.1"/>
    </source>
</evidence>
<organism evidence="9 10">
    <name type="scientific">Aquipuribacter hungaricus</name>
    <dbReference type="NCBI Taxonomy" id="545624"/>
    <lineage>
        <taxon>Bacteria</taxon>
        <taxon>Bacillati</taxon>
        <taxon>Actinomycetota</taxon>
        <taxon>Actinomycetes</taxon>
        <taxon>Micrococcales</taxon>
        <taxon>Intrasporangiaceae</taxon>
        <taxon>Aquipuribacter</taxon>
    </lineage>
</organism>
<dbReference type="InterPro" id="IPR050727">
    <property type="entry name" value="GH43_arabinanases"/>
</dbReference>
<dbReference type="Proteomes" id="UP001595685">
    <property type="component" value="Unassembled WGS sequence"/>
</dbReference>
<comment type="similarity">
    <text evidence="2">Belongs to the glycosyl hydrolase 43 family.</text>
</comment>
<evidence type="ECO:0000256" key="3">
    <source>
        <dbReference type="ARBA" id="ARBA00022729"/>
    </source>
</evidence>
<dbReference type="Pfam" id="PF07532">
    <property type="entry name" value="Big_4"/>
    <property type="match status" value="1"/>
</dbReference>
<dbReference type="InterPro" id="IPR013320">
    <property type="entry name" value="ConA-like_dom_sf"/>
</dbReference>
<gene>
    <name evidence="9" type="ORF">ACFOLH_13245</name>
</gene>
<sequence length="917" mass="94985">MPLDSEGAGVKVLSRQVPPRRPHAPRARGLVATALGAALVVTGLTSAAAAPADPASPGAAGAAAPPTAGLLAEYRFDRTGTATTVPNAVTGGVGDATVVGAAPERWTGSSLVLTGGAKTGSGTWVRLPDGVLAGETSATVTIETKLDASMKTSWNFLWNIGSDSTTQYFFASVRDNPRTSITATGGGGEVNARSGSPLDPDRWYSLTSVLDGDADRLVFYVDGRQVASTPTTLTPADITDQTLNAIGRAPYPDPLYRGEVATFRVYDRALAADEVEAVSDADAALHAASFEQAAQDIVGTVRPLTLDDSVTTLPTYGGAVTWSSTDPALTVSDDGLTVAATQPAAGAEPLAASLTATATVRGTTASRAVDVVVRPTVGPDEAFGYAMVHFVEDSAGYAEKIYLDVSRGDNPEQWDPLNGGQPVLASDLGTTGVRDPYLTYNPETGTYYIIATDLRVFGGDRGTGGCTEWCWWSSQGSTKLNVWESTDLVTWSDLRQFDVATPPAGGQAPELGMAWAPEATWVPGYHPDGSGAFVVYWSSNLYGDPQHIGGSYSRVMWGATTDFTQETWDFGGVLIDEGGNTIDTTVVQHEGTTYRVTKDNSSGRGLYYESTTAERWWESGTTWTLIQERIGAEYAGGNPGGVEGPAIFKAHGEDRWYLYADVIPTVGYRPLVTTDLDAGWELLSSPDFSMAPSTKHGGIVGLTRRQYDAIRDADATGAVTEDLGSVEVPSGADADAVTAALPKTAEVTLAYGRGTATQPVDWDVSGVDTATAGSYEVTGTVRTIGDGLNQWVGEGGSTAYDAPGRRLYSSTAVTVTARVVVGAAAGVPVQVAVDTRCVAGKVVLTVRTTNSHGAPVTAVVGTPFGSRTLGSLAAGATRTTAVTTRLASVPAGTVDVAVTAGADNGKGSADYAAAACG</sequence>
<feature type="domain" description="LamG-like jellyroll fold" evidence="8">
    <location>
        <begin position="120"/>
        <end position="273"/>
    </location>
</feature>
<evidence type="ECO:0000256" key="1">
    <source>
        <dbReference type="ARBA" id="ARBA00004834"/>
    </source>
</evidence>
<dbReference type="SMART" id="SM00560">
    <property type="entry name" value="LamGL"/>
    <property type="match status" value="1"/>
</dbReference>
<dbReference type="SUPFAM" id="SSF49899">
    <property type="entry name" value="Concanavalin A-like lectins/glucanases"/>
    <property type="match status" value="1"/>
</dbReference>
<evidence type="ECO:0000256" key="4">
    <source>
        <dbReference type="ARBA" id="ARBA00022801"/>
    </source>
</evidence>
<keyword evidence="6" id="KW-0326">Glycosidase</keyword>
<reference evidence="10" key="1">
    <citation type="journal article" date="2019" name="Int. J. Syst. Evol. Microbiol.">
        <title>The Global Catalogue of Microorganisms (GCM) 10K type strain sequencing project: providing services to taxonomists for standard genome sequencing and annotation.</title>
        <authorList>
            <consortium name="The Broad Institute Genomics Platform"/>
            <consortium name="The Broad Institute Genome Sequencing Center for Infectious Disease"/>
            <person name="Wu L."/>
            <person name="Ma J."/>
        </authorList>
    </citation>
    <scope>NUCLEOTIDE SEQUENCE [LARGE SCALE GENOMIC DNA]</scope>
    <source>
        <strain evidence="10">NCAIM B.02333</strain>
    </source>
</reference>
<accession>A0ABV7WL57</accession>
<dbReference type="PANTHER" id="PTHR43301">
    <property type="entry name" value="ARABINAN ENDO-1,5-ALPHA-L-ARABINOSIDASE"/>
    <property type="match status" value="1"/>
</dbReference>
<dbReference type="InterPro" id="IPR023296">
    <property type="entry name" value="Glyco_hydro_beta-prop_sf"/>
</dbReference>
<dbReference type="PANTHER" id="PTHR43301:SF3">
    <property type="entry name" value="ARABINAN ENDO-1,5-ALPHA-L-ARABINOSIDASE A-RELATED"/>
    <property type="match status" value="1"/>
</dbReference>
<dbReference type="InterPro" id="IPR011081">
    <property type="entry name" value="Big_4"/>
</dbReference>
<feature type="region of interest" description="Disordered" evidence="7">
    <location>
        <begin position="1"/>
        <end position="25"/>
    </location>
</feature>
<keyword evidence="5" id="KW-1015">Disulfide bond</keyword>
<dbReference type="Gene3D" id="2.60.120.200">
    <property type="match status" value="1"/>
</dbReference>